<keyword evidence="2" id="KW-0539">Nucleus</keyword>
<dbReference type="InterPro" id="IPR000504">
    <property type="entry name" value="RRM_dom"/>
</dbReference>
<dbReference type="PANTHER" id="PTHR48033:SF9">
    <property type="entry name" value="TAR DNA-BINDING PROTEIN 43"/>
    <property type="match status" value="1"/>
</dbReference>
<keyword evidence="3" id="KW-0694">RNA-binding</keyword>
<evidence type="ECO:0000256" key="1">
    <source>
        <dbReference type="ARBA" id="ARBA00004123"/>
    </source>
</evidence>
<proteinExistence type="predicted"/>
<evidence type="ECO:0000313" key="5">
    <source>
        <dbReference type="EnsemblMetazoa" id="Aqu2.1.31012_001"/>
    </source>
</evidence>
<dbReference type="SUPFAM" id="SSF54928">
    <property type="entry name" value="RNA-binding domain, RBD"/>
    <property type="match status" value="1"/>
</dbReference>
<gene>
    <name evidence="5" type="primary">109582253</name>
</gene>
<accession>A0A1X7UUE9</accession>
<dbReference type="Proteomes" id="UP000007879">
    <property type="component" value="Unassembled WGS sequence"/>
</dbReference>
<dbReference type="OrthoDB" id="2020831at2759"/>
<sequence length="87" mass="10340">MAHSHLVVEGLDYAVDEFMLQQYFKQYGAIRYVEVKYDEERQQPLGYAHVKFVNPSAHIKVFNDSPHRINKKECKIRLQRDIQSQSE</sequence>
<dbReference type="GO" id="GO:0000785">
    <property type="term" value="C:chromatin"/>
    <property type="evidence" value="ECO:0007669"/>
    <property type="project" value="TreeGrafter"/>
</dbReference>
<dbReference type="Pfam" id="PF00076">
    <property type="entry name" value="RRM_1"/>
    <property type="match status" value="1"/>
</dbReference>
<evidence type="ECO:0000259" key="4">
    <source>
        <dbReference type="PROSITE" id="PS50102"/>
    </source>
</evidence>
<evidence type="ECO:0000256" key="2">
    <source>
        <dbReference type="ARBA" id="ARBA00023242"/>
    </source>
</evidence>
<dbReference type="GO" id="GO:0003723">
    <property type="term" value="F:RNA binding"/>
    <property type="evidence" value="ECO:0007669"/>
    <property type="project" value="UniProtKB-UniRule"/>
</dbReference>
<feature type="domain" description="RRM" evidence="4">
    <location>
        <begin position="4"/>
        <end position="83"/>
    </location>
</feature>
<comment type="subcellular location">
    <subcellularLocation>
        <location evidence="1">Nucleus</location>
    </subcellularLocation>
</comment>
<keyword evidence="6" id="KW-1185">Reference proteome</keyword>
<dbReference type="InterPro" id="IPR012677">
    <property type="entry name" value="Nucleotide-bd_a/b_plait_sf"/>
</dbReference>
<dbReference type="GO" id="GO:0010468">
    <property type="term" value="P:regulation of gene expression"/>
    <property type="evidence" value="ECO:0007669"/>
    <property type="project" value="TreeGrafter"/>
</dbReference>
<dbReference type="EnsemblMetazoa" id="Aqu2.1.31012_001">
    <property type="protein sequence ID" value="Aqu2.1.31012_001"/>
    <property type="gene ID" value="Aqu2.1.31012"/>
</dbReference>
<organism evidence="5">
    <name type="scientific">Amphimedon queenslandica</name>
    <name type="common">Sponge</name>
    <dbReference type="NCBI Taxonomy" id="400682"/>
    <lineage>
        <taxon>Eukaryota</taxon>
        <taxon>Metazoa</taxon>
        <taxon>Porifera</taxon>
        <taxon>Demospongiae</taxon>
        <taxon>Heteroscleromorpha</taxon>
        <taxon>Haplosclerida</taxon>
        <taxon>Niphatidae</taxon>
        <taxon>Amphimedon</taxon>
    </lineage>
</organism>
<dbReference type="AlphaFoldDB" id="A0A1X7UUE9"/>
<reference evidence="6" key="1">
    <citation type="journal article" date="2010" name="Nature">
        <title>The Amphimedon queenslandica genome and the evolution of animal complexity.</title>
        <authorList>
            <person name="Srivastava M."/>
            <person name="Simakov O."/>
            <person name="Chapman J."/>
            <person name="Fahey B."/>
            <person name="Gauthier M.E."/>
            <person name="Mitros T."/>
            <person name="Richards G.S."/>
            <person name="Conaco C."/>
            <person name="Dacre M."/>
            <person name="Hellsten U."/>
            <person name="Larroux C."/>
            <person name="Putnam N.H."/>
            <person name="Stanke M."/>
            <person name="Adamska M."/>
            <person name="Darling A."/>
            <person name="Degnan S.M."/>
            <person name="Oakley T.H."/>
            <person name="Plachetzki D.C."/>
            <person name="Zhai Y."/>
            <person name="Adamski M."/>
            <person name="Calcino A."/>
            <person name="Cummins S.F."/>
            <person name="Goodstein D.M."/>
            <person name="Harris C."/>
            <person name="Jackson D.J."/>
            <person name="Leys S.P."/>
            <person name="Shu S."/>
            <person name="Woodcroft B.J."/>
            <person name="Vervoort M."/>
            <person name="Kosik K.S."/>
            <person name="Manning G."/>
            <person name="Degnan B.M."/>
            <person name="Rokhsar D.S."/>
        </authorList>
    </citation>
    <scope>NUCLEOTIDE SEQUENCE [LARGE SCALE GENOMIC DNA]</scope>
</reference>
<dbReference type="PROSITE" id="PS50102">
    <property type="entry name" value="RRM"/>
    <property type="match status" value="1"/>
</dbReference>
<dbReference type="GO" id="GO:0005654">
    <property type="term" value="C:nucleoplasm"/>
    <property type="evidence" value="ECO:0007669"/>
    <property type="project" value="TreeGrafter"/>
</dbReference>
<evidence type="ECO:0000313" key="6">
    <source>
        <dbReference type="Proteomes" id="UP000007879"/>
    </source>
</evidence>
<evidence type="ECO:0000256" key="3">
    <source>
        <dbReference type="PROSITE-ProRule" id="PRU00176"/>
    </source>
</evidence>
<name>A0A1X7UUE9_AMPQE</name>
<protein>
    <recommendedName>
        <fullName evidence="4">RRM domain-containing protein</fullName>
    </recommendedName>
</protein>
<reference evidence="5" key="2">
    <citation type="submission" date="2017-05" db="UniProtKB">
        <authorList>
            <consortium name="EnsemblMetazoa"/>
        </authorList>
    </citation>
    <scope>IDENTIFICATION</scope>
</reference>
<dbReference type="SMART" id="SM00360">
    <property type="entry name" value="RRM"/>
    <property type="match status" value="1"/>
</dbReference>
<dbReference type="Gene3D" id="3.30.70.330">
    <property type="match status" value="1"/>
</dbReference>
<dbReference type="InterPro" id="IPR035979">
    <property type="entry name" value="RBD_domain_sf"/>
</dbReference>
<dbReference type="InParanoid" id="A0A1X7UUE9"/>
<dbReference type="EnsemblMetazoa" id="XM_019996906.1">
    <property type="protein sequence ID" value="XP_019852465.1"/>
    <property type="gene ID" value="LOC109582253"/>
</dbReference>
<dbReference type="PANTHER" id="PTHR48033">
    <property type="entry name" value="RNA-BINDING (RRM/RBD/RNP MOTIFS) FAMILY PROTEIN"/>
    <property type="match status" value="1"/>
</dbReference>
<dbReference type="KEGG" id="aqu:109582253"/>